<feature type="chain" id="PRO_5029890694" evidence="1">
    <location>
        <begin position="22"/>
        <end position="152"/>
    </location>
</feature>
<dbReference type="EMBL" id="JABWUV010000016">
    <property type="protein sequence ID" value="KAF6300577.1"/>
    <property type="molecule type" value="Genomic_DNA"/>
</dbReference>
<evidence type="ECO:0000256" key="1">
    <source>
        <dbReference type="SAM" id="SignalP"/>
    </source>
</evidence>
<dbReference type="Proteomes" id="UP000527355">
    <property type="component" value="Unassembled WGS sequence"/>
</dbReference>
<organism evidence="2 3">
    <name type="scientific">Myotis myotis</name>
    <name type="common">Greater mouse-eared bat</name>
    <name type="synonym">Vespertilio myotis</name>
    <dbReference type="NCBI Taxonomy" id="51298"/>
    <lineage>
        <taxon>Eukaryota</taxon>
        <taxon>Metazoa</taxon>
        <taxon>Chordata</taxon>
        <taxon>Craniata</taxon>
        <taxon>Vertebrata</taxon>
        <taxon>Euteleostomi</taxon>
        <taxon>Mammalia</taxon>
        <taxon>Eutheria</taxon>
        <taxon>Laurasiatheria</taxon>
        <taxon>Chiroptera</taxon>
        <taxon>Yangochiroptera</taxon>
        <taxon>Vespertilionidae</taxon>
        <taxon>Myotis</taxon>
    </lineage>
</organism>
<name>A0A7J7TJQ5_MYOMY</name>
<keyword evidence="1" id="KW-0732">Signal</keyword>
<keyword evidence="3" id="KW-1185">Reference proteome</keyword>
<sequence>MRNSWAGGSLSILLGAPQAGGWEGREPSERKIRHQSALQTNLGPYIKPVLDLGPWMGDVSGYQKVGSSTHAGECKPLDHLPVPSKREVAQDGSSFCNCLGKCVFSSSLRTCSRRWSSSLQAGFRRARALRALSLLPNPAARSRGNWSLPLQH</sequence>
<gene>
    <name evidence="2" type="ORF">mMyoMyo1_009051</name>
</gene>
<feature type="signal peptide" evidence="1">
    <location>
        <begin position="1"/>
        <end position="21"/>
    </location>
</feature>
<reference evidence="2 3" key="1">
    <citation type="journal article" date="2020" name="Nature">
        <title>Six reference-quality genomes reveal evolution of bat adaptations.</title>
        <authorList>
            <person name="Jebb D."/>
            <person name="Huang Z."/>
            <person name="Pippel M."/>
            <person name="Hughes G.M."/>
            <person name="Lavrichenko K."/>
            <person name="Devanna P."/>
            <person name="Winkler S."/>
            <person name="Jermiin L.S."/>
            <person name="Skirmuntt E.C."/>
            <person name="Katzourakis A."/>
            <person name="Burkitt-Gray L."/>
            <person name="Ray D.A."/>
            <person name="Sullivan K.A.M."/>
            <person name="Roscito J.G."/>
            <person name="Kirilenko B.M."/>
            <person name="Davalos L.M."/>
            <person name="Corthals A.P."/>
            <person name="Power M.L."/>
            <person name="Jones G."/>
            <person name="Ransome R.D."/>
            <person name="Dechmann D.K.N."/>
            <person name="Locatelli A.G."/>
            <person name="Puechmaille S.J."/>
            <person name="Fedrigo O."/>
            <person name="Jarvis E.D."/>
            <person name="Hiller M."/>
            <person name="Vernes S.C."/>
            <person name="Myers E.W."/>
            <person name="Teeling E.C."/>
        </authorList>
    </citation>
    <scope>NUCLEOTIDE SEQUENCE [LARGE SCALE GENOMIC DNA]</scope>
    <source>
        <strain evidence="2">MMyoMyo1</strain>
        <tissue evidence="2">Flight muscle</tissue>
    </source>
</reference>
<proteinExistence type="predicted"/>
<evidence type="ECO:0000313" key="3">
    <source>
        <dbReference type="Proteomes" id="UP000527355"/>
    </source>
</evidence>
<dbReference type="AlphaFoldDB" id="A0A7J7TJQ5"/>
<comment type="caution">
    <text evidence="2">The sequence shown here is derived from an EMBL/GenBank/DDBJ whole genome shotgun (WGS) entry which is preliminary data.</text>
</comment>
<protein>
    <submittedName>
        <fullName evidence="2">Uncharacterized protein</fullName>
    </submittedName>
</protein>
<accession>A0A7J7TJQ5</accession>
<evidence type="ECO:0000313" key="2">
    <source>
        <dbReference type="EMBL" id="KAF6300577.1"/>
    </source>
</evidence>